<dbReference type="InterPro" id="IPR000182">
    <property type="entry name" value="GNAT_dom"/>
</dbReference>
<comment type="caution">
    <text evidence="2">The sequence shown here is derived from an EMBL/GenBank/DDBJ whole genome shotgun (WGS) entry which is preliminary data.</text>
</comment>
<protein>
    <submittedName>
        <fullName evidence="2">GNAT family N-acetyltransferase</fullName>
        <ecNumber evidence="2">2.3.1.-</ecNumber>
    </submittedName>
</protein>
<keyword evidence="3" id="KW-1185">Reference proteome</keyword>
<sequence>MNATSLKIRSAGRSDLTSLIDLYQHLSEGDEKPLLTVAEEIFEKFLTYQGSEIIVGEVAGQLVASCTLVVVPNLTRGGRPYGLLENVVTHRDFRNHGFGRQLLHYASDIALKADCYKVMLMTGSKKPETIQFYLGAGFEQSKIGFQMRRIPPRPDT</sequence>
<dbReference type="Gene3D" id="3.40.630.30">
    <property type="match status" value="1"/>
</dbReference>
<dbReference type="EMBL" id="JAQQKX010000011">
    <property type="protein sequence ID" value="MDC7684240.1"/>
    <property type="molecule type" value="Genomic_DNA"/>
</dbReference>
<evidence type="ECO:0000313" key="2">
    <source>
        <dbReference type="EMBL" id="MDC7684240.1"/>
    </source>
</evidence>
<dbReference type="Pfam" id="PF00583">
    <property type="entry name" value="Acetyltransf_1"/>
    <property type="match status" value="1"/>
</dbReference>
<dbReference type="SUPFAM" id="SSF55729">
    <property type="entry name" value="Acyl-CoA N-acyltransferases (Nat)"/>
    <property type="match status" value="1"/>
</dbReference>
<accession>A0ABT5HVZ8</accession>
<feature type="domain" description="N-acetyltransferase" evidence="1">
    <location>
        <begin position="6"/>
        <end position="156"/>
    </location>
</feature>
<dbReference type="InterPro" id="IPR016181">
    <property type="entry name" value="Acyl_CoA_acyltransferase"/>
</dbReference>
<evidence type="ECO:0000259" key="1">
    <source>
        <dbReference type="PROSITE" id="PS51186"/>
    </source>
</evidence>
<dbReference type="InterPro" id="IPR039143">
    <property type="entry name" value="GNPNAT1-like"/>
</dbReference>
<keyword evidence="2" id="KW-0808">Transferase</keyword>
<dbReference type="CDD" id="cd04301">
    <property type="entry name" value="NAT_SF"/>
    <property type="match status" value="1"/>
</dbReference>
<reference evidence="2 3" key="1">
    <citation type="submission" date="2023-01" db="EMBL/GenBank/DDBJ databases">
        <title>Novel species of the genus Asticcacaulis isolated from rivers.</title>
        <authorList>
            <person name="Lu H."/>
        </authorList>
    </citation>
    <scope>NUCLEOTIDE SEQUENCE [LARGE SCALE GENOMIC DNA]</scope>
    <source>
        <strain evidence="2 3">BYS171W</strain>
    </source>
</reference>
<dbReference type="PANTHER" id="PTHR13355:SF11">
    <property type="entry name" value="GLUCOSAMINE 6-PHOSPHATE N-ACETYLTRANSFERASE"/>
    <property type="match status" value="1"/>
</dbReference>
<dbReference type="GO" id="GO:0016746">
    <property type="term" value="F:acyltransferase activity"/>
    <property type="evidence" value="ECO:0007669"/>
    <property type="project" value="UniProtKB-KW"/>
</dbReference>
<evidence type="ECO:0000313" key="3">
    <source>
        <dbReference type="Proteomes" id="UP001214854"/>
    </source>
</evidence>
<keyword evidence="2" id="KW-0378">Hydrolase</keyword>
<keyword evidence="2" id="KW-0012">Acyltransferase</keyword>
<proteinExistence type="predicted"/>
<dbReference type="RefSeq" id="WP_272748698.1">
    <property type="nucleotide sequence ID" value="NZ_JAQQKX010000011.1"/>
</dbReference>
<dbReference type="PROSITE" id="PS51186">
    <property type="entry name" value="GNAT"/>
    <property type="match status" value="1"/>
</dbReference>
<name>A0ABT5HVZ8_9CAUL</name>
<dbReference type="GO" id="GO:0016787">
    <property type="term" value="F:hydrolase activity"/>
    <property type="evidence" value="ECO:0007669"/>
    <property type="project" value="UniProtKB-KW"/>
</dbReference>
<gene>
    <name evidence="2" type="ORF">PQU92_13195</name>
</gene>
<organism evidence="2 3">
    <name type="scientific">Asticcacaulis aquaticus</name>
    <dbReference type="NCBI Taxonomy" id="2984212"/>
    <lineage>
        <taxon>Bacteria</taxon>
        <taxon>Pseudomonadati</taxon>
        <taxon>Pseudomonadota</taxon>
        <taxon>Alphaproteobacteria</taxon>
        <taxon>Caulobacterales</taxon>
        <taxon>Caulobacteraceae</taxon>
        <taxon>Asticcacaulis</taxon>
    </lineage>
</organism>
<dbReference type="PANTHER" id="PTHR13355">
    <property type="entry name" value="GLUCOSAMINE 6-PHOSPHATE N-ACETYLTRANSFERASE"/>
    <property type="match status" value="1"/>
</dbReference>
<dbReference type="Proteomes" id="UP001214854">
    <property type="component" value="Unassembled WGS sequence"/>
</dbReference>
<dbReference type="EC" id="2.3.1.-" evidence="2"/>